<reference evidence="1" key="1">
    <citation type="journal article" date="2022" name="bioRxiv">
        <title>Sequencing and chromosome-scale assembly of the giantPleurodeles waltlgenome.</title>
        <authorList>
            <person name="Brown T."/>
            <person name="Elewa A."/>
            <person name="Iarovenko S."/>
            <person name="Subramanian E."/>
            <person name="Araus A.J."/>
            <person name="Petzold A."/>
            <person name="Susuki M."/>
            <person name="Suzuki K.-i.T."/>
            <person name="Hayashi T."/>
            <person name="Toyoda A."/>
            <person name="Oliveira C."/>
            <person name="Osipova E."/>
            <person name="Leigh N.D."/>
            <person name="Simon A."/>
            <person name="Yun M.H."/>
        </authorList>
    </citation>
    <scope>NUCLEOTIDE SEQUENCE</scope>
    <source>
        <strain evidence="1">20211129_DDA</strain>
        <tissue evidence="1">Liver</tissue>
    </source>
</reference>
<proteinExistence type="predicted"/>
<evidence type="ECO:0000313" key="1">
    <source>
        <dbReference type="EMBL" id="KAJ1103135.1"/>
    </source>
</evidence>
<comment type="caution">
    <text evidence="1">The sequence shown here is derived from an EMBL/GenBank/DDBJ whole genome shotgun (WGS) entry which is preliminary data.</text>
</comment>
<dbReference type="Proteomes" id="UP001066276">
    <property type="component" value="Chromosome 9"/>
</dbReference>
<organism evidence="1 2">
    <name type="scientific">Pleurodeles waltl</name>
    <name type="common">Iberian ribbed newt</name>
    <dbReference type="NCBI Taxonomy" id="8319"/>
    <lineage>
        <taxon>Eukaryota</taxon>
        <taxon>Metazoa</taxon>
        <taxon>Chordata</taxon>
        <taxon>Craniata</taxon>
        <taxon>Vertebrata</taxon>
        <taxon>Euteleostomi</taxon>
        <taxon>Amphibia</taxon>
        <taxon>Batrachia</taxon>
        <taxon>Caudata</taxon>
        <taxon>Salamandroidea</taxon>
        <taxon>Salamandridae</taxon>
        <taxon>Pleurodelinae</taxon>
        <taxon>Pleurodeles</taxon>
    </lineage>
</organism>
<dbReference type="EMBL" id="JANPWB010000013">
    <property type="protein sequence ID" value="KAJ1103135.1"/>
    <property type="molecule type" value="Genomic_DNA"/>
</dbReference>
<accession>A0AAV7MK27</accession>
<dbReference type="AlphaFoldDB" id="A0AAV7MK27"/>
<keyword evidence="2" id="KW-1185">Reference proteome</keyword>
<name>A0AAV7MK27_PLEWA</name>
<gene>
    <name evidence="1" type="ORF">NDU88_000563</name>
</gene>
<sequence length="72" mass="7403">MHIFSGLVASTLAVLEEGMPWKLGSHFGTVLSLPGLKKPLTVWFVAPVVLGAGPLDYGLQDCGLAAAQGPNG</sequence>
<evidence type="ECO:0000313" key="2">
    <source>
        <dbReference type="Proteomes" id="UP001066276"/>
    </source>
</evidence>
<protein>
    <submittedName>
        <fullName evidence="1">Uncharacterized protein</fullName>
    </submittedName>
</protein>